<reference evidence="1" key="1">
    <citation type="journal article" date="2014" name="Int. J. Syst. Evol. Microbiol.">
        <title>Complete genome sequence of Corynebacterium casei LMG S-19264T (=DSM 44701T), isolated from a smear-ripened cheese.</title>
        <authorList>
            <consortium name="US DOE Joint Genome Institute (JGI-PGF)"/>
            <person name="Walter F."/>
            <person name="Albersmeier A."/>
            <person name="Kalinowski J."/>
            <person name="Ruckert C."/>
        </authorList>
    </citation>
    <scope>NUCLEOTIDE SEQUENCE</scope>
    <source>
        <strain evidence="1">CGMCC 1.12506</strain>
    </source>
</reference>
<comment type="caution">
    <text evidence="1">The sequence shown here is derived from an EMBL/GenBank/DDBJ whole genome shotgun (WGS) entry which is preliminary data.</text>
</comment>
<proteinExistence type="predicted"/>
<organism evidence="1 2">
    <name type="scientific">Flavobacterium orientale</name>
    <dbReference type="NCBI Taxonomy" id="1756020"/>
    <lineage>
        <taxon>Bacteria</taxon>
        <taxon>Pseudomonadati</taxon>
        <taxon>Bacteroidota</taxon>
        <taxon>Flavobacteriia</taxon>
        <taxon>Flavobacteriales</taxon>
        <taxon>Flavobacteriaceae</taxon>
        <taxon>Flavobacterium</taxon>
    </lineage>
</organism>
<protein>
    <submittedName>
        <fullName evidence="1">Uncharacterized protein</fullName>
    </submittedName>
</protein>
<reference evidence="1" key="2">
    <citation type="submission" date="2020-09" db="EMBL/GenBank/DDBJ databases">
        <authorList>
            <person name="Sun Q."/>
            <person name="Zhou Y."/>
        </authorList>
    </citation>
    <scope>NUCLEOTIDE SEQUENCE</scope>
    <source>
        <strain evidence="1">CGMCC 1.12506</strain>
    </source>
</reference>
<evidence type="ECO:0000313" key="1">
    <source>
        <dbReference type="EMBL" id="GGD26349.1"/>
    </source>
</evidence>
<dbReference type="EMBL" id="BMFG01000005">
    <property type="protein sequence ID" value="GGD26349.1"/>
    <property type="molecule type" value="Genomic_DNA"/>
</dbReference>
<sequence>MAVIVRTRKIRPSTRKSTSVNYRVEISKVGKDDTLEVEVSHESNSFLRTYYFHGKDIANKNNISFKVIQEVPEIEILWSGASPFKVE</sequence>
<evidence type="ECO:0000313" key="2">
    <source>
        <dbReference type="Proteomes" id="UP000625735"/>
    </source>
</evidence>
<dbReference type="Proteomes" id="UP000625735">
    <property type="component" value="Unassembled WGS sequence"/>
</dbReference>
<dbReference type="AlphaFoldDB" id="A0A916Y1L3"/>
<accession>A0A916Y1L3</accession>
<gene>
    <name evidence="1" type="ORF">GCM10011343_15720</name>
</gene>
<dbReference type="RefSeq" id="WP_188362010.1">
    <property type="nucleotide sequence ID" value="NZ_BMFG01000005.1"/>
</dbReference>
<name>A0A916Y1L3_9FLAO</name>
<keyword evidence="2" id="KW-1185">Reference proteome</keyword>